<dbReference type="Proteomes" id="UP001281003">
    <property type="component" value="Unassembled WGS sequence"/>
</dbReference>
<feature type="chain" id="PRO_5042231349" description="Ig-like domain-containing protein" evidence="1">
    <location>
        <begin position="24"/>
        <end position="231"/>
    </location>
</feature>
<proteinExistence type="predicted"/>
<evidence type="ECO:0008006" key="4">
    <source>
        <dbReference type="Google" id="ProtNLM"/>
    </source>
</evidence>
<sequence>MFSLITSPVLLALTVLHLSSVFAIPTAETSSMDMKYPLEPLTLSLPVYPTPNSPLVNVTGTIEDAIAAAVAMNPNWHSDFASIRDQILEDLNFASSISSPNQQEKNDGNEFKPQAAIQVESMDCRYGFAADYNVVSSQLWAIALTPGQPTLHFRRCGRISCSAEKGEPGVEVRWCNLTDQEDIGLDSYATIQIAASEVLYRCPVTWNPVKGIHGRTVVVGGWDVGISATTC</sequence>
<dbReference type="AlphaFoldDB" id="A0AAE0PMC3"/>
<accession>A0AAE0PMC3</accession>
<dbReference type="EMBL" id="JAUTDP010000001">
    <property type="protein sequence ID" value="KAK3402529.1"/>
    <property type="molecule type" value="Genomic_DNA"/>
</dbReference>
<dbReference type="PANTHER" id="PTHR35605">
    <property type="entry name" value="ECP2 EFFECTOR PROTEIN DOMAIN-CONTAINING PROTEIN-RELATED"/>
    <property type="match status" value="1"/>
</dbReference>
<protein>
    <recommendedName>
        <fullName evidence="4">Ig-like domain-containing protein</fullName>
    </recommendedName>
</protein>
<keyword evidence="1" id="KW-0732">Signal</keyword>
<reference evidence="2" key="1">
    <citation type="journal article" date="2023" name="Mol. Phylogenet. Evol.">
        <title>Genome-scale phylogeny and comparative genomics of the fungal order Sordariales.</title>
        <authorList>
            <person name="Hensen N."/>
            <person name="Bonometti L."/>
            <person name="Westerberg I."/>
            <person name="Brannstrom I.O."/>
            <person name="Guillou S."/>
            <person name="Cros-Aarteil S."/>
            <person name="Calhoun S."/>
            <person name="Haridas S."/>
            <person name="Kuo A."/>
            <person name="Mondo S."/>
            <person name="Pangilinan J."/>
            <person name="Riley R."/>
            <person name="LaButti K."/>
            <person name="Andreopoulos B."/>
            <person name="Lipzen A."/>
            <person name="Chen C."/>
            <person name="Yan M."/>
            <person name="Daum C."/>
            <person name="Ng V."/>
            <person name="Clum A."/>
            <person name="Steindorff A."/>
            <person name="Ohm R.A."/>
            <person name="Martin F."/>
            <person name="Silar P."/>
            <person name="Natvig D.O."/>
            <person name="Lalanne C."/>
            <person name="Gautier V."/>
            <person name="Ament-Velasquez S.L."/>
            <person name="Kruys A."/>
            <person name="Hutchinson M.I."/>
            <person name="Powell A.J."/>
            <person name="Barry K."/>
            <person name="Miller A.N."/>
            <person name="Grigoriev I.V."/>
            <person name="Debuchy R."/>
            <person name="Gladieux P."/>
            <person name="Hiltunen Thoren M."/>
            <person name="Johannesson H."/>
        </authorList>
    </citation>
    <scope>NUCLEOTIDE SEQUENCE</scope>
    <source>
        <strain evidence="2">FGSC 1904</strain>
    </source>
</reference>
<keyword evidence="3" id="KW-1185">Reference proteome</keyword>
<evidence type="ECO:0000313" key="2">
    <source>
        <dbReference type="EMBL" id="KAK3402529.1"/>
    </source>
</evidence>
<comment type="caution">
    <text evidence="2">The sequence shown here is derived from an EMBL/GenBank/DDBJ whole genome shotgun (WGS) entry which is preliminary data.</text>
</comment>
<feature type="signal peptide" evidence="1">
    <location>
        <begin position="1"/>
        <end position="23"/>
    </location>
</feature>
<evidence type="ECO:0000256" key="1">
    <source>
        <dbReference type="SAM" id="SignalP"/>
    </source>
</evidence>
<name>A0AAE0PMC3_SORBR</name>
<gene>
    <name evidence="2" type="ORF">B0T20DRAFT_388238</name>
</gene>
<reference evidence="2" key="2">
    <citation type="submission" date="2023-07" db="EMBL/GenBank/DDBJ databases">
        <authorList>
            <consortium name="Lawrence Berkeley National Laboratory"/>
            <person name="Haridas S."/>
            <person name="Hensen N."/>
            <person name="Bonometti L."/>
            <person name="Westerberg I."/>
            <person name="Brannstrom I.O."/>
            <person name="Guillou S."/>
            <person name="Cros-Aarteil S."/>
            <person name="Calhoun S."/>
            <person name="Kuo A."/>
            <person name="Mondo S."/>
            <person name="Pangilinan J."/>
            <person name="Riley R."/>
            <person name="LaButti K."/>
            <person name="Andreopoulos B."/>
            <person name="Lipzen A."/>
            <person name="Chen C."/>
            <person name="Yanf M."/>
            <person name="Daum C."/>
            <person name="Ng V."/>
            <person name="Clum A."/>
            <person name="Steindorff A."/>
            <person name="Ohm R."/>
            <person name="Martin F."/>
            <person name="Silar P."/>
            <person name="Natvig D."/>
            <person name="Lalanne C."/>
            <person name="Gautier V."/>
            <person name="Ament-velasquez S.L."/>
            <person name="Kruys A."/>
            <person name="Hutchinson M.I."/>
            <person name="Powell A.J."/>
            <person name="Barry K."/>
            <person name="Miller A.N."/>
            <person name="Grigoriev I.V."/>
            <person name="Debuchy R."/>
            <person name="Gladieux P."/>
            <person name="Thoren M.H."/>
            <person name="Johannesson H."/>
        </authorList>
    </citation>
    <scope>NUCLEOTIDE SEQUENCE</scope>
    <source>
        <strain evidence="2">FGSC 1904</strain>
    </source>
</reference>
<dbReference type="PANTHER" id="PTHR35605:SF1">
    <property type="entry name" value="ECP2 EFFECTOR PROTEIN DOMAIN-CONTAINING PROTEIN-RELATED"/>
    <property type="match status" value="1"/>
</dbReference>
<evidence type="ECO:0000313" key="3">
    <source>
        <dbReference type="Proteomes" id="UP001281003"/>
    </source>
</evidence>
<organism evidence="2 3">
    <name type="scientific">Sordaria brevicollis</name>
    <dbReference type="NCBI Taxonomy" id="83679"/>
    <lineage>
        <taxon>Eukaryota</taxon>
        <taxon>Fungi</taxon>
        <taxon>Dikarya</taxon>
        <taxon>Ascomycota</taxon>
        <taxon>Pezizomycotina</taxon>
        <taxon>Sordariomycetes</taxon>
        <taxon>Sordariomycetidae</taxon>
        <taxon>Sordariales</taxon>
        <taxon>Sordariaceae</taxon>
        <taxon>Sordaria</taxon>
    </lineage>
</organism>